<feature type="transmembrane region" description="Helical" evidence="7">
    <location>
        <begin position="62"/>
        <end position="85"/>
    </location>
</feature>
<comment type="similarity">
    <text evidence="2 7">Belongs to the complex I subunit 4L family.</text>
</comment>
<dbReference type="KEGG" id="jme:EEW87_012245"/>
<evidence type="ECO:0000256" key="5">
    <source>
        <dbReference type="ARBA" id="ARBA00022989"/>
    </source>
</evidence>
<dbReference type="GO" id="GO:0030964">
    <property type="term" value="C:NADH dehydrogenase complex"/>
    <property type="evidence" value="ECO:0007669"/>
    <property type="project" value="TreeGrafter"/>
</dbReference>
<feature type="transmembrane region" description="Helical" evidence="7">
    <location>
        <begin position="6"/>
        <end position="22"/>
    </location>
</feature>
<dbReference type="GO" id="GO:0005886">
    <property type="term" value="C:plasma membrane"/>
    <property type="evidence" value="ECO:0007669"/>
    <property type="project" value="UniProtKB-SubCell"/>
</dbReference>
<accession>A0A5P8FMZ1</accession>
<protein>
    <recommendedName>
        <fullName evidence="7">NADH-quinone oxidoreductase subunit K</fullName>
        <ecNumber evidence="7">7.1.1.-</ecNumber>
    </recommendedName>
    <alternativeName>
        <fullName evidence="7">NADH dehydrogenase I subunit K</fullName>
    </alternativeName>
    <alternativeName>
        <fullName evidence="7">NDH-1 subunit K</fullName>
    </alternativeName>
</protein>
<dbReference type="Proteomes" id="UP000076976">
    <property type="component" value="Unassembled WGS sequence"/>
</dbReference>
<comment type="catalytic activity">
    <reaction evidence="7">
        <text>a quinone + NADH + 5 H(+)(in) = a quinol + NAD(+) + 4 H(+)(out)</text>
        <dbReference type="Rhea" id="RHEA:57888"/>
        <dbReference type="ChEBI" id="CHEBI:15378"/>
        <dbReference type="ChEBI" id="CHEBI:24646"/>
        <dbReference type="ChEBI" id="CHEBI:57540"/>
        <dbReference type="ChEBI" id="CHEBI:57945"/>
        <dbReference type="ChEBI" id="CHEBI:132124"/>
    </reaction>
</comment>
<evidence type="ECO:0000256" key="6">
    <source>
        <dbReference type="ARBA" id="ARBA00023136"/>
    </source>
</evidence>
<evidence type="ECO:0000313" key="10">
    <source>
        <dbReference type="Proteomes" id="UP000076976"/>
    </source>
</evidence>
<dbReference type="GeneID" id="59161949"/>
<keyword evidence="7" id="KW-0520">NAD</keyword>
<dbReference type="HAMAP" id="MF_01456">
    <property type="entry name" value="NDH1_NuoK"/>
    <property type="match status" value="1"/>
</dbReference>
<comment type="subcellular location">
    <subcellularLocation>
        <location evidence="7">Cell membrane</location>
        <topology evidence="7">Multi-pass membrane protein</topology>
    </subcellularLocation>
    <subcellularLocation>
        <location evidence="1">Membrane</location>
        <topology evidence="1">Multi-pass membrane protein</topology>
    </subcellularLocation>
</comment>
<keyword evidence="7" id="KW-1003">Cell membrane</keyword>
<keyword evidence="6 7" id="KW-0472">Membrane</keyword>
<evidence type="ECO:0000256" key="4">
    <source>
        <dbReference type="ARBA" id="ARBA00022692"/>
    </source>
</evidence>
<organism evidence="8 10">
    <name type="scientific">Janibacter melonis</name>
    <dbReference type="NCBI Taxonomy" id="262209"/>
    <lineage>
        <taxon>Bacteria</taxon>
        <taxon>Bacillati</taxon>
        <taxon>Actinomycetota</taxon>
        <taxon>Actinomycetes</taxon>
        <taxon>Micrococcales</taxon>
        <taxon>Intrasporangiaceae</taxon>
        <taxon>Janibacter</taxon>
    </lineage>
</organism>
<sequence>MSAQIAVVVASVLAGVGVYGVLARRNAMLVLVALELVLLAAGVLLVTAGAHGPDTTASGNVLTLFVITIAAAEVVLALAVLVAAYRARGHVDLDRPADEDAR</sequence>
<keyword evidence="4 7" id="KW-0812">Transmembrane</keyword>
<dbReference type="PANTHER" id="PTHR11434">
    <property type="entry name" value="NADH-UBIQUINONE OXIDOREDUCTASE SUBUNIT ND4L"/>
    <property type="match status" value="1"/>
</dbReference>
<reference evidence="8 10" key="1">
    <citation type="submission" date="2016-01" db="EMBL/GenBank/DDBJ databases">
        <title>Janibacter melonis strain CD11_4 genome sequencing and assembly.</title>
        <authorList>
            <person name="Nair G.R."/>
            <person name="Kaur G."/>
            <person name="Chander A.M."/>
            <person name="Mayilraj S."/>
        </authorList>
    </citation>
    <scope>NUCLEOTIDE SEQUENCE [LARGE SCALE GENOMIC DNA]</scope>
    <source>
        <strain evidence="8 10">CD11-4</strain>
    </source>
</reference>
<dbReference type="InterPro" id="IPR039428">
    <property type="entry name" value="NUOK/Mnh_C1-like"/>
</dbReference>
<comment type="function">
    <text evidence="7">NDH-1 shuttles electrons from NADH, via FMN and iron-sulfur (Fe-S) centers, to quinones in the respiratory chain. The immediate electron acceptor for the enzyme in this species is believed to be a menaquinone. Couples the redox reaction to proton translocation (for every two electrons transferred, four hydrogen ions are translocated across the cytoplasmic membrane), and thus conserves the redox energy in a proton gradient.</text>
</comment>
<dbReference type="PANTHER" id="PTHR11434:SF16">
    <property type="entry name" value="NADH-UBIQUINONE OXIDOREDUCTASE CHAIN 4L"/>
    <property type="match status" value="1"/>
</dbReference>
<keyword evidence="7" id="KW-1278">Translocase</keyword>
<keyword evidence="9" id="KW-0560">Oxidoreductase</keyword>
<evidence type="ECO:0000313" key="11">
    <source>
        <dbReference type="Proteomes" id="UP000271708"/>
    </source>
</evidence>
<reference evidence="9" key="3">
    <citation type="submission" date="2019-11" db="EMBL/GenBank/DDBJ databases">
        <authorList>
            <person name="Zhao Q."/>
        </authorList>
    </citation>
    <scope>NUCLEOTIDE SEQUENCE</scope>
    <source>
        <strain evidence="9">M714</strain>
    </source>
</reference>
<dbReference type="EMBL" id="CP044548">
    <property type="protein sequence ID" value="QFQ30925.2"/>
    <property type="molecule type" value="Genomic_DNA"/>
</dbReference>
<name>A0A176Q9J8_9MICO</name>
<evidence type="ECO:0000256" key="1">
    <source>
        <dbReference type="ARBA" id="ARBA00004141"/>
    </source>
</evidence>
<evidence type="ECO:0000256" key="3">
    <source>
        <dbReference type="ARBA" id="ARBA00022448"/>
    </source>
</evidence>
<evidence type="ECO:0000313" key="8">
    <source>
        <dbReference type="EMBL" id="OAB86342.1"/>
    </source>
</evidence>
<gene>
    <name evidence="7 9" type="primary">nuoK</name>
    <name evidence="8" type="ORF">AWH69_13440</name>
    <name evidence="9" type="ORF">EEW87_012245</name>
</gene>
<comment type="subunit">
    <text evidence="7">NDH-1 is composed of 14 different subunits. Subunits NuoA, H, J, K, L, M, N constitute the membrane sector of the complex.</text>
</comment>
<dbReference type="NCBIfam" id="NF004320">
    <property type="entry name" value="PRK05715.1-2"/>
    <property type="match status" value="1"/>
</dbReference>
<dbReference type="OrthoDB" id="9774290at2"/>
<dbReference type="STRING" id="262209.AWH69_13440"/>
<evidence type="ECO:0000313" key="9">
    <source>
        <dbReference type="EMBL" id="QFQ30925.2"/>
    </source>
</evidence>
<feature type="transmembrane region" description="Helical" evidence="7">
    <location>
        <begin position="29"/>
        <end position="50"/>
    </location>
</feature>
<dbReference type="Proteomes" id="UP000271708">
    <property type="component" value="Chromosome"/>
</dbReference>
<dbReference type="GO" id="GO:0050136">
    <property type="term" value="F:NADH dehydrogenase (quinone) (non-electrogenic) activity"/>
    <property type="evidence" value="ECO:0007669"/>
    <property type="project" value="UniProtKB-UniRule"/>
</dbReference>
<evidence type="ECO:0000256" key="2">
    <source>
        <dbReference type="ARBA" id="ARBA00010519"/>
    </source>
</evidence>
<evidence type="ECO:0000256" key="7">
    <source>
        <dbReference type="HAMAP-Rule" id="MF_01456"/>
    </source>
</evidence>
<keyword evidence="3 7" id="KW-0813">Transport</keyword>
<dbReference type="RefSeq" id="WP_068276927.1">
    <property type="nucleotide sequence ID" value="NZ_CP044548.2"/>
</dbReference>
<dbReference type="EC" id="7.1.1.-" evidence="7"/>
<dbReference type="InterPro" id="IPR001133">
    <property type="entry name" value="NADH_UbQ_OxRdtase_chain4L/K"/>
</dbReference>
<proteinExistence type="inferred from homology"/>
<keyword evidence="10" id="KW-1185">Reference proteome</keyword>
<keyword evidence="7" id="KW-0874">Quinone</keyword>
<dbReference type="Pfam" id="PF00420">
    <property type="entry name" value="Oxidored_q2"/>
    <property type="match status" value="1"/>
</dbReference>
<dbReference type="Gene3D" id="1.10.287.3510">
    <property type="match status" value="1"/>
</dbReference>
<accession>A0A176Q9J8</accession>
<dbReference type="GO" id="GO:0048038">
    <property type="term" value="F:quinone binding"/>
    <property type="evidence" value="ECO:0007669"/>
    <property type="project" value="UniProtKB-KW"/>
</dbReference>
<keyword evidence="8" id="KW-0830">Ubiquinone</keyword>
<reference evidence="9 11" key="2">
    <citation type="submission" date="2019-09" db="EMBL/GenBank/DDBJ databases">
        <title>Complete Genome Sequence of Janibacter melonis M714 with both human health impact and industrial applications.</title>
        <authorList>
            <person name="Jin M."/>
            <person name="Zhao Q.R."/>
        </authorList>
    </citation>
    <scope>NUCLEOTIDE SEQUENCE [LARGE SCALE GENOMIC DNA]</scope>
    <source>
        <strain evidence="9 11">M714</strain>
    </source>
</reference>
<dbReference type="AlphaFoldDB" id="A0A176Q9J8"/>
<keyword evidence="5 7" id="KW-1133">Transmembrane helix</keyword>
<dbReference type="EMBL" id="LQZG01000004">
    <property type="protein sequence ID" value="OAB86342.1"/>
    <property type="molecule type" value="Genomic_DNA"/>
</dbReference>
<dbReference type="GO" id="GO:0042773">
    <property type="term" value="P:ATP synthesis coupled electron transport"/>
    <property type="evidence" value="ECO:0007669"/>
    <property type="project" value="InterPro"/>
</dbReference>